<dbReference type="AlphaFoldDB" id="A0A6T7WL69"/>
<proteinExistence type="predicted"/>
<evidence type="ECO:0000313" key="2">
    <source>
        <dbReference type="EMBL" id="CAD8629273.1"/>
    </source>
</evidence>
<sequence length="116" mass="12381">MDGQRRNRFGSSSAILVSADVGLNRNHCSEARESTSASNRPQLIFGGTSGDLRNFALTSDTSYIHVTDSKLKYLGIDSPDQKVSGQKTSKWCSGIAGLILGCFGANSRAARVLVDI</sequence>
<name>A0A6T7WL69_9CRYP</name>
<dbReference type="EMBL" id="HBEZ01012626">
    <property type="protein sequence ID" value="CAD8629273.1"/>
    <property type="molecule type" value="Transcribed_RNA"/>
</dbReference>
<dbReference type="EMBL" id="HBEZ01012615">
    <property type="protein sequence ID" value="CAD8629267.1"/>
    <property type="molecule type" value="Transcribed_RNA"/>
</dbReference>
<accession>A0A6T7WL69</accession>
<protein>
    <submittedName>
        <fullName evidence="1">Uncharacterized protein</fullName>
    </submittedName>
</protein>
<organism evidence="1">
    <name type="scientific">Cryptomonas curvata</name>
    <dbReference type="NCBI Taxonomy" id="233186"/>
    <lineage>
        <taxon>Eukaryota</taxon>
        <taxon>Cryptophyceae</taxon>
        <taxon>Cryptomonadales</taxon>
        <taxon>Cryptomonadaceae</taxon>
        <taxon>Cryptomonas</taxon>
    </lineage>
</organism>
<evidence type="ECO:0000313" key="1">
    <source>
        <dbReference type="EMBL" id="CAD8629267.1"/>
    </source>
</evidence>
<gene>
    <name evidence="1" type="ORF">CCUR1050_LOCUS6946</name>
    <name evidence="2" type="ORF">CCUR1050_LOCUS6952</name>
</gene>
<reference evidence="1" key="1">
    <citation type="submission" date="2021-01" db="EMBL/GenBank/DDBJ databases">
        <authorList>
            <person name="Corre E."/>
            <person name="Pelletier E."/>
            <person name="Niang G."/>
            <person name="Scheremetjew M."/>
            <person name="Finn R."/>
            <person name="Kale V."/>
            <person name="Holt S."/>
            <person name="Cochrane G."/>
            <person name="Meng A."/>
            <person name="Brown T."/>
            <person name="Cohen L."/>
        </authorList>
    </citation>
    <scope>NUCLEOTIDE SEQUENCE</scope>
    <source>
        <strain evidence="1">CCAP979/52</strain>
    </source>
</reference>